<dbReference type="Pfam" id="PF00582">
    <property type="entry name" value="Usp"/>
    <property type="match status" value="1"/>
</dbReference>
<gene>
    <name evidence="3" type="ORF">SAMEA4364220_01600</name>
</gene>
<dbReference type="InterPro" id="IPR014729">
    <property type="entry name" value="Rossmann-like_a/b/a_fold"/>
</dbReference>
<organism evidence="3 4">
    <name type="scientific">Megamonas hypermegale</name>
    <dbReference type="NCBI Taxonomy" id="158847"/>
    <lineage>
        <taxon>Bacteria</taxon>
        <taxon>Bacillati</taxon>
        <taxon>Bacillota</taxon>
        <taxon>Negativicutes</taxon>
        <taxon>Selenomonadales</taxon>
        <taxon>Selenomonadaceae</taxon>
        <taxon>Megamonas</taxon>
    </lineage>
</organism>
<dbReference type="eggNOG" id="COG0589">
    <property type="taxonomic scope" value="Bacteria"/>
</dbReference>
<dbReference type="InterPro" id="IPR006016">
    <property type="entry name" value="UspA"/>
</dbReference>
<sequence>MLLQEIVLHKVLVPIDGSKASYKALSHAVYIAKHNKIELTLLYVVDLNKEVSDFERVSLSGYVPENIKSKGIEILNKLAKEIPQEIKVNTSIEIGFPTEVIVEKAKNENYDIIVMGSRGLGKIKSIFMGSVSQYVLKYAHCPVLIVR</sequence>
<dbReference type="PANTHER" id="PTHR46268:SF6">
    <property type="entry name" value="UNIVERSAL STRESS PROTEIN UP12"/>
    <property type="match status" value="1"/>
</dbReference>
<dbReference type="CDD" id="cd00293">
    <property type="entry name" value="USP-like"/>
    <property type="match status" value="1"/>
</dbReference>
<dbReference type="AlphaFoldDB" id="A0A239TXY6"/>
<dbReference type="Gene3D" id="3.40.50.620">
    <property type="entry name" value="HUPs"/>
    <property type="match status" value="1"/>
</dbReference>
<protein>
    <submittedName>
        <fullName evidence="3">Putative universal stress protein SAV1710</fullName>
    </submittedName>
</protein>
<evidence type="ECO:0000313" key="4">
    <source>
        <dbReference type="Proteomes" id="UP000215383"/>
    </source>
</evidence>
<comment type="similarity">
    <text evidence="1">Belongs to the universal stress protein A family.</text>
</comment>
<dbReference type="EMBL" id="LT906446">
    <property type="protein sequence ID" value="SNV02422.1"/>
    <property type="molecule type" value="Genomic_DNA"/>
</dbReference>
<dbReference type="InterPro" id="IPR006015">
    <property type="entry name" value="Universal_stress_UspA"/>
</dbReference>
<dbReference type="SUPFAM" id="SSF52402">
    <property type="entry name" value="Adenine nucleotide alpha hydrolases-like"/>
    <property type="match status" value="1"/>
</dbReference>
<reference evidence="3 4" key="1">
    <citation type="submission" date="2017-06" db="EMBL/GenBank/DDBJ databases">
        <authorList>
            <consortium name="Pathogen Informatics"/>
        </authorList>
    </citation>
    <scope>NUCLEOTIDE SEQUENCE [LARGE SCALE GENOMIC DNA]</scope>
    <source>
        <strain evidence="3 4">NCTC10570</strain>
    </source>
</reference>
<dbReference type="PRINTS" id="PR01438">
    <property type="entry name" value="UNVRSLSTRESS"/>
</dbReference>
<dbReference type="Proteomes" id="UP000215383">
    <property type="component" value="Chromosome 1"/>
</dbReference>
<evidence type="ECO:0000313" key="3">
    <source>
        <dbReference type="EMBL" id="SNV02422.1"/>
    </source>
</evidence>
<proteinExistence type="inferred from homology"/>
<keyword evidence="4" id="KW-1185">Reference proteome</keyword>
<dbReference type="RefSeq" id="WP_036254825.1">
    <property type="nucleotide sequence ID" value="NZ_LT906446.1"/>
</dbReference>
<dbReference type="PANTHER" id="PTHR46268">
    <property type="entry name" value="STRESS RESPONSE PROTEIN NHAX"/>
    <property type="match status" value="1"/>
</dbReference>
<dbReference type="GeneID" id="78507596"/>
<name>A0A239TXY6_9FIRM</name>
<accession>A0A239TXY6</accession>
<evidence type="ECO:0000256" key="1">
    <source>
        <dbReference type="ARBA" id="ARBA00008791"/>
    </source>
</evidence>
<feature type="domain" description="UspA" evidence="2">
    <location>
        <begin position="9"/>
        <end position="147"/>
    </location>
</feature>
<evidence type="ECO:0000259" key="2">
    <source>
        <dbReference type="Pfam" id="PF00582"/>
    </source>
</evidence>